<comment type="similarity">
    <text evidence="3 11 12">Belongs to the HisA/HisF family.</text>
</comment>
<evidence type="ECO:0000256" key="10">
    <source>
        <dbReference type="ARBA" id="ARBA00047838"/>
    </source>
</evidence>
<evidence type="ECO:0000256" key="4">
    <source>
        <dbReference type="ARBA" id="ARBA00011152"/>
    </source>
</evidence>
<evidence type="ECO:0000256" key="6">
    <source>
        <dbReference type="ARBA" id="ARBA00022605"/>
    </source>
</evidence>
<protein>
    <recommendedName>
        <fullName evidence="11">Imidazole glycerol phosphate synthase subunit HisF</fullName>
        <ecNumber evidence="11">4.3.2.10</ecNumber>
    </recommendedName>
    <alternativeName>
        <fullName evidence="11">IGP synthase cyclase subunit</fullName>
    </alternativeName>
    <alternativeName>
        <fullName evidence="11">IGP synthase subunit HisF</fullName>
    </alternativeName>
    <alternativeName>
        <fullName evidence="11">ImGP synthase subunit HisF</fullName>
        <shortName evidence="11">IGPS subunit HisF</shortName>
    </alternativeName>
</protein>
<keyword evidence="7 11" id="KW-0368">Histidine biosynthesis</keyword>
<name>A0A6J4QN94_9ACTN</name>
<keyword evidence="5 11" id="KW-0963">Cytoplasm</keyword>
<organism evidence="13">
    <name type="scientific">uncultured Rubrobacteraceae bacterium</name>
    <dbReference type="NCBI Taxonomy" id="349277"/>
    <lineage>
        <taxon>Bacteria</taxon>
        <taxon>Bacillati</taxon>
        <taxon>Actinomycetota</taxon>
        <taxon>Rubrobacteria</taxon>
        <taxon>Rubrobacterales</taxon>
        <taxon>Rubrobacteraceae</taxon>
        <taxon>environmental samples</taxon>
    </lineage>
</organism>
<comment type="pathway">
    <text evidence="2 11">Amino-acid biosynthesis; L-histidine biosynthesis; L-histidine from 5-phospho-alpha-D-ribose 1-diphosphate: step 5/9.</text>
</comment>
<feature type="active site" evidence="11">
    <location>
        <position position="12"/>
    </location>
</feature>
<keyword evidence="6 11" id="KW-0028">Amino-acid biosynthesis</keyword>
<dbReference type="EC" id="4.3.2.10" evidence="11"/>
<dbReference type="HAMAP" id="MF_01013">
    <property type="entry name" value="HisF"/>
    <property type="match status" value="1"/>
</dbReference>
<dbReference type="Gene3D" id="3.20.20.70">
    <property type="entry name" value="Aldolase class I"/>
    <property type="match status" value="1"/>
</dbReference>
<dbReference type="NCBIfam" id="TIGR00735">
    <property type="entry name" value="hisF"/>
    <property type="match status" value="1"/>
</dbReference>
<keyword evidence="8 11" id="KW-0456">Lyase</keyword>
<dbReference type="GO" id="GO:0016829">
    <property type="term" value="F:lyase activity"/>
    <property type="evidence" value="ECO:0007669"/>
    <property type="project" value="UniProtKB-KW"/>
</dbReference>
<dbReference type="SUPFAM" id="SSF51366">
    <property type="entry name" value="Ribulose-phoshate binding barrel"/>
    <property type="match status" value="1"/>
</dbReference>
<accession>A0A6J4QN94</accession>
<dbReference type="Pfam" id="PF00977">
    <property type="entry name" value="His_biosynth"/>
    <property type="match status" value="1"/>
</dbReference>
<dbReference type="GO" id="GO:0005737">
    <property type="term" value="C:cytoplasm"/>
    <property type="evidence" value="ECO:0007669"/>
    <property type="project" value="UniProtKB-SubCell"/>
</dbReference>
<evidence type="ECO:0000256" key="11">
    <source>
        <dbReference type="HAMAP-Rule" id="MF_01013"/>
    </source>
</evidence>
<dbReference type="PANTHER" id="PTHR21235:SF2">
    <property type="entry name" value="IMIDAZOLE GLYCEROL PHOSPHATE SYNTHASE HISHF"/>
    <property type="match status" value="1"/>
</dbReference>
<dbReference type="InterPro" id="IPR004651">
    <property type="entry name" value="HisF"/>
</dbReference>
<dbReference type="FunFam" id="3.20.20.70:FF:000006">
    <property type="entry name" value="Imidazole glycerol phosphate synthase subunit HisF"/>
    <property type="match status" value="1"/>
</dbReference>
<evidence type="ECO:0000256" key="8">
    <source>
        <dbReference type="ARBA" id="ARBA00023239"/>
    </source>
</evidence>
<evidence type="ECO:0000256" key="5">
    <source>
        <dbReference type="ARBA" id="ARBA00022490"/>
    </source>
</evidence>
<evidence type="ECO:0000256" key="1">
    <source>
        <dbReference type="ARBA" id="ARBA00004496"/>
    </source>
</evidence>
<evidence type="ECO:0000256" key="7">
    <source>
        <dbReference type="ARBA" id="ARBA00023102"/>
    </source>
</evidence>
<evidence type="ECO:0000256" key="3">
    <source>
        <dbReference type="ARBA" id="ARBA00009667"/>
    </source>
</evidence>
<comment type="function">
    <text evidence="9 11">IGPS catalyzes the conversion of PRFAR and glutamine to IGP, AICAR and glutamate. The HisF subunit catalyzes the cyclization activity that produces IGP and AICAR from PRFAR using the ammonia provided by the HisH subunit.</text>
</comment>
<feature type="active site" evidence="11">
    <location>
        <position position="131"/>
    </location>
</feature>
<gene>
    <name evidence="11" type="primary">hisF</name>
    <name evidence="13" type="ORF">AVDCRST_MAG82-3693</name>
</gene>
<comment type="subunit">
    <text evidence="4 11">Heterodimer of HisH and HisF.</text>
</comment>
<dbReference type="CDD" id="cd04731">
    <property type="entry name" value="HisF"/>
    <property type="match status" value="1"/>
</dbReference>
<evidence type="ECO:0000256" key="12">
    <source>
        <dbReference type="RuleBase" id="RU003657"/>
    </source>
</evidence>
<evidence type="ECO:0000256" key="2">
    <source>
        <dbReference type="ARBA" id="ARBA00005091"/>
    </source>
</evidence>
<dbReference type="InterPro" id="IPR006062">
    <property type="entry name" value="His_biosynth"/>
</dbReference>
<reference evidence="13" key="1">
    <citation type="submission" date="2020-02" db="EMBL/GenBank/DDBJ databases">
        <authorList>
            <person name="Meier V. D."/>
        </authorList>
    </citation>
    <scope>NUCLEOTIDE SEQUENCE</scope>
    <source>
        <strain evidence="13">AVDCRST_MAG82</strain>
    </source>
</reference>
<comment type="catalytic activity">
    <reaction evidence="10 11">
        <text>5-[(5-phospho-1-deoxy-D-ribulos-1-ylimino)methylamino]-1-(5-phospho-beta-D-ribosyl)imidazole-4-carboxamide + L-glutamine = D-erythro-1-(imidazol-4-yl)glycerol 3-phosphate + 5-amino-1-(5-phospho-beta-D-ribosyl)imidazole-4-carboxamide + L-glutamate + H(+)</text>
        <dbReference type="Rhea" id="RHEA:24793"/>
        <dbReference type="ChEBI" id="CHEBI:15378"/>
        <dbReference type="ChEBI" id="CHEBI:29985"/>
        <dbReference type="ChEBI" id="CHEBI:58278"/>
        <dbReference type="ChEBI" id="CHEBI:58359"/>
        <dbReference type="ChEBI" id="CHEBI:58475"/>
        <dbReference type="ChEBI" id="CHEBI:58525"/>
        <dbReference type="EC" id="4.3.2.10"/>
    </reaction>
</comment>
<dbReference type="GO" id="GO:0000105">
    <property type="term" value="P:L-histidine biosynthetic process"/>
    <property type="evidence" value="ECO:0007669"/>
    <property type="project" value="UniProtKB-UniRule"/>
</dbReference>
<dbReference type="EMBL" id="CADCVA010000451">
    <property type="protein sequence ID" value="CAA9449835.1"/>
    <property type="molecule type" value="Genomic_DNA"/>
</dbReference>
<dbReference type="InterPro" id="IPR050064">
    <property type="entry name" value="IGPS_HisA/HisF"/>
</dbReference>
<evidence type="ECO:0000313" key="13">
    <source>
        <dbReference type="EMBL" id="CAA9449835.1"/>
    </source>
</evidence>
<dbReference type="InterPro" id="IPR013785">
    <property type="entry name" value="Aldolase_TIM"/>
</dbReference>
<sequence>MSLKVRIIPCLDVDAGRVVKGTNFTNLRDAGDPVELAALYDREGADEIVFYDITASHEQRNTAATLARRAAEEVFVPYTLGGGVRTADDMRAMLRAGADKVSINSAAVRTPDLITEGAERFGSQCVVLSVDVKRRVHSPGWEVYLNGGRVNTGMDAVGWLVEGEKRGAGEFVLNSMDADGTETGYDLDLISTVAEKTTLPIVASGGAGSPEHMISAVNAGAGAVLAASIFHFGEYSIAEVKEHMKGAGIPVRLVEPEREGEHGR</sequence>
<dbReference type="UniPathway" id="UPA00031">
    <property type="reaction ID" value="UER00010"/>
</dbReference>
<dbReference type="GO" id="GO:0000107">
    <property type="term" value="F:imidazoleglycerol-phosphate synthase activity"/>
    <property type="evidence" value="ECO:0007669"/>
    <property type="project" value="UniProtKB-UniRule"/>
</dbReference>
<dbReference type="AlphaFoldDB" id="A0A6J4QN94"/>
<dbReference type="PANTHER" id="PTHR21235">
    <property type="entry name" value="IMIDAZOLE GLYCEROL PHOSPHATE SYNTHASE SUBUNIT HISF/H IGP SYNTHASE SUBUNIT HISF/H"/>
    <property type="match status" value="1"/>
</dbReference>
<dbReference type="InterPro" id="IPR011060">
    <property type="entry name" value="RibuloseP-bd_barrel"/>
</dbReference>
<proteinExistence type="inferred from homology"/>
<evidence type="ECO:0000256" key="9">
    <source>
        <dbReference type="ARBA" id="ARBA00025475"/>
    </source>
</evidence>
<comment type="subcellular location">
    <subcellularLocation>
        <location evidence="1 11">Cytoplasm</location>
    </subcellularLocation>
</comment>